<dbReference type="AlphaFoldDB" id="W2TCH7"/>
<dbReference type="Proteomes" id="UP000053676">
    <property type="component" value="Unassembled WGS sequence"/>
</dbReference>
<gene>
    <name evidence="1" type="ORF">NECAME_02750</name>
</gene>
<protein>
    <submittedName>
        <fullName evidence="1">Uncharacterized protein</fullName>
    </submittedName>
</protein>
<keyword evidence="2" id="KW-1185">Reference proteome</keyword>
<sequence>MVSCSLMQSNFKNCHVKGALFLLRNSHLASGHQLIPVLPAVCSGYSCYDPLRSRFTLCQVVFF</sequence>
<name>W2TCH7_NECAM</name>
<dbReference type="EMBL" id="KI659684">
    <property type="protein sequence ID" value="ETN78886.1"/>
    <property type="molecule type" value="Genomic_DNA"/>
</dbReference>
<reference evidence="2" key="1">
    <citation type="journal article" date="2014" name="Nat. Genet.">
        <title>Genome of the human hookworm Necator americanus.</title>
        <authorList>
            <person name="Tang Y.T."/>
            <person name="Gao X."/>
            <person name="Rosa B.A."/>
            <person name="Abubucker S."/>
            <person name="Hallsworth-Pepin K."/>
            <person name="Martin J."/>
            <person name="Tyagi R."/>
            <person name="Heizer E."/>
            <person name="Zhang X."/>
            <person name="Bhonagiri-Palsikar V."/>
            <person name="Minx P."/>
            <person name="Warren W.C."/>
            <person name="Wang Q."/>
            <person name="Zhan B."/>
            <person name="Hotez P.J."/>
            <person name="Sternberg P.W."/>
            <person name="Dougall A."/>
            <person name="Gaze S.T."/>
            <person name="Mulvenna J."/>
            <person name="Sotillo J."/>
            <person name="Ranganathan S."/>
            <person name="Rabelo E.M."/>
            <person name="Wilson R.K."/>
            <person name="Felgner P.L."/>
            <person name="Bethony J."/>
            <person name="Hawdon J.M."/>
            <person name="Gasser R.B."/>
            <person name="Loukas A."/>
            <person name="Mitreva M."/>
        </authorList>
    </citation>
    <scope>NUCLEOTIDE SEQUENCE [LARGE SCALE GENOMIC DNA]</scope>
</reference>
<evidence type="ECO:0000313" key="2">
    <source>
        <dbReference type="Proteomes" id="UP000053676"/>
    </source>
</evidence>
<evidence type="ECO:0000313" key="1">
    <source>
        <dbReference type="EMBL" id="ETN78886.1"/>
    </source>
</evidence>
<proteinExistence type="predicted"/>
<dbReference type="KEGG" id="nai:NECAME_02750"/>
<organism evidence="1 2">
    <name type="scientific">Necator americanus</name>
    <name type="common">Human hookworm</name>
    <dbReference type="NCBI Taxonomy" id="51031"/>
    <lineage>
        <taxon>Eukaryota</taxon>
        <taxon>Metazoa</taxon>
        <taxon>Ecdysozoa</taxon>
        <taxon>Nematoda</taxon>
        <taxon>Chromadorea</taxon>
        <taxon>Rhabditida</taxon>
        <taxon>Rhabditina</taxon>
        <taxon>Rhabditomorpha</taxon>
        <taxon>Strongyloidea</taxon>
        <taxon>Ancylostomatidae</taxon>
        <taxon>Bunostominae</taxon>
        <taxon>Necator</taxon>
    </lineage>
</organism>
<accession>W2TCH7</accession>